<comment type="caution">
    <text evidence="1">The sequence shown here is derived from an EMBL/GenBank/DDBJ whole genome shotgun (WGS) entry which is preliminary data.</text>
</comment>
<dbReference type="InterPro" id="IPR000600">
    <property type="entry name" value="ROK"/>
</dbReference>
<proteinExistence type="predicted"/>
<organism evidence="1 2">
    <name type="scientific">Reichenbachiella ulvae</name>
    <dbReference type="NCBI Taxonomy" id="2980104"/>
    <lineage>
        <taxon>Bacteria</taxon>
        <taxon>Pseudomonadati</taxon>
        <taxon>Bacteroidota</taxon>
        <taxon>Cytophagia</taxon>
        <taxon>Cytophagales</taxon>
        <taxon>Reichenbachiellaceae</taxon>
        <taxon>Reichenbachiella</taxon>
    </lineage>
</organism>
<dbReference type="Gene3D" id="3.30.420.40">
    <property type="match status" value="2"/>
</dbReference>
<protein>
    <submittedName>
        <fullName evidence="1">ROK family protein</fullName>
    </submittedName>
</protein>
<name>A0ABT3CXU3_9BACT</name>
<dbReference type="EMBL" id="JAOYOD010000001">
    <property type="protein sequence ID" value="MCV9388305.1"/>
    <property type="molecule type" value="Genomic_DNA"/>
</dbReference>
<dbReference type="PROSITE" id="PS01125">
    <property type="entry name" value="ROK"/>
    <property type="match status" value="1"/>
</dbReference>
<dbReference type="SUPFAM" id="SSF53067">
    <property type="entry name" value="Actin-like ATPase domain"/>
    <property type="match status" value="1"/>
</dbReference>
<dbReference type="PANTHER" id="PTHR18964:SF174">
    <property type="entry name" value="D-ALLOSE KINASE-RELATED"/>
    <property type="match status" value="1"/>
</dbReference>
<evidence type="ECO:0000313" key="1">
    <source>
        <dbReference type="EMBL" id="MCV9388305.1"/>
    </source>
</evidence>
<dbReference type="InterPro" id="IPR049874">
    <property type="entry name" value="ROK_cs"/>
</dbReference>
<dbReference type="Proteomes" id="UP001300692">
    <property type="component" value="Unassembled WGS sequence"/>
</dbReference>
<dbReference type="RefSeq" id="WP_264139160.1">
    <property type="nucleotide sequence ID" value="NZ_JAOYOD010000001.1"/>
</dbReference>
<sequence length="296" mass="31544">MILWGIDLGGTKIEGVILASDTKEVLFRERVATEGDQGYDHVLNQVANLIEILKSKSGLIPEKIGMGTPGSTDPETGLLKNCNAVHLNGKPLKKDLEDRLQIPFTLANDANCFALAETHMGIVQDLAPDAKVVFGVIMGSGVGGGLVVNGQIINGAHGIGGEWGHNFLDESGGPCYCGKTGCTETVIAGPHLERFYDERSGHKKGLRQIMADRATDPIAQATYDRLIHFYGKGISTIINMIDPDVIVIGGGVGNIDELYTEGLESVKKHVFNTSCQTKILKPKLGDSAGVFGAAYL</sequence>
<reference evidence="1 2" key="1">
    <citation type="submission" date="2022-10" db="EMBL/GenBank/DDBJ databases">
        <title>Comparative genomics and taxonomic characterization of three novel marine species of genus Reichenbachiella exhibiting antioxidant and polysaccharide degradation activities.</title>
        <authorList>
            <person name="Muhammad N."/>
            <person name="Lee Y.-J."/>
            <person name="Ko J."/>
            <person name="Kim S.-G."/>
        </authorList>
    </citation>
    <scope>NUCLEOTIDE SEQUENCE [LARGE SCALE GENOMIC DNA]</scope>
    <source>
        <strain evidence="1 2">ABR2-5</strain>
    </source>
</reference>
<accession>A0ABT3CXU3</accession>
<gene>
    <name evidence="1" type="ORF">N7U62_16600</name>
</gene>
<evidence type="ECO:0000313" key="2">
    <source>
        <dbReference type="Proteomes" id="UP001300692"/>
    </source>
</evidence>
<dbReference type="Pfam" id="PF00480">
    <property type="entry name" value="ROK"/>
    <property type="match status" value="1"/>
</dbReference>
<dbReference type="InterPro" id="IPR043129">
    <property type="entry name" value="ATPase_NBD"/>
</dbReference>
<keyword evidence="2" id="KW-1185">Reference proteome</keyword>
<dbReference type="PANTHER" id="PTHR18964">
    <property type="entry name" value="ROK (REPRESSOR, ORF, KINASE) FAMILY"/>
    <property type="match status" value="1"/>
</dbReference>